<proteinExistence type="inferred from homology"/>
<dbReference type="GO" id="GO:0003677">
    <property type="term" value="F:DNA binding"/>
    <property type="evidence" value="ECO:0007669"/>
    <property type="project" value="UniProtKB-KW"/>
</dbReference>
<dbReference type="FunFam" id="3.90.1530.30:FF:000001">
    <property type="entry name" value="Chromosome partitioning protein ParB"/>
    <property type="match status" value="1"/>
</dbReference>
<dbReference type="FunFam" id="1.10.10.2830:FF:000001">
    <property type="entry name" value="Chromosome partitioning protein ParB"/>
    <property type="match status" value="1"/>
</dbReference>
<dbReference type="SMART" id="SM00470">
    <property type="entry name" value="ParB"/>
    <property type="match status" value="1"/>
</dbReference>
<dbReference type="NCBIfam" id="TIGR00180">
    <property type="entry name" value="parB_part"/>
    <property type="match status" value="1"/>
</dbReference>
<dbReference type="Proteomes" id="UP000637695">
    <property type="component" value="Unassembled WGS sequence"/>
</dbReference>
<sequence length="293" mass="33336">MSSRQRGLGRGLEALIPQLSVSEDDVITSIAIEELRANPYQPRRTFDEDKLEELAQSIREHGILQPLIVRRSSVRGYDIVAGERRFRAAQRVGLRTVPAVVREFTDAQIMEIALIENLQREDLNAIEIAEAYTHLMEKCNLTQEELARRVGQSRSHVANMLRLLQLPASVRELVSRGTLSMGHARALLAVKDERLQAELARRVQEEDLSVRTLEQMIYQKTQPVSRETKRKKTKAAEPNPIVRRYEEQLRSALGTAVRIQPGKRRGKIEIEYFSDDDLDRIFHIIAAAAGAEL</sequence>
<evidence type="ECO:0000256" key="2">
    <source>
        <dbReference type="ARBA" id="ARBA00006295"/>
    </source>
</evidence>
<evidence type="ECO:0000256" key="4">
    <source>
        <dbReference type="ARBA" id="ARBA00023125"/>
    </source>
</evidence>
<dbReference type="Gene3D" id="3.90.1530.30">
    <property type="match status" value="1"/>
</dbReference>
<feature type="domain" description="ParB-like N-terminal" evidence="5">
    <location>
        <begin position="28"/>
        <end position="118"/>
    </location>
</feature>
<evidence type="ECO:0000259" key="5">
    <source>
        <dbReference type="SMART" id="SM00470"/>
    </source>
</evidence>
<dbReference type="Gene3D" id="1.10.10.2830">
    <property type="match status" value="1"/>
</dbReference>
<dbReference type="Pfam" id="PF02195">
    <property type="entry name" value="ParB_N"/>
    <property type="match status" value="1"/>
</dbReference>
<dbReference type="SUPFAM" id="SSF109709">
    <property type="entry name" value="KorB DNA-binding domain-like"/>
    <property type="match status" value="1"/>
</dbReference>
<comment type="subcellular location">
    <subcellularLocation>
        <location evidence="1">Cytoplasm</location>
        <location evidence="1">Nucleoid</location>
    </subcellularLocation>
</comment>
<dbReference type="SUPFAM" id="SSF110849">
    <property type="entry name" value="ParB/Sulfiredoxin"/>
    <property type="match status" value="1"/>
</dbReference>
<comment type="caution">
    <text evidence="6">The sequence shown here is derived from an EMBL/GenBank/DDBJ whole genome shotgun (WGS) entry which is preliminary data.</text>
</comment>
<dbReference type="InterPro" id="IPR041468">
    <property type="entry name" value="HTH_ParB/Spo0J"/>
</dbReference>
<keyword evidence="4" id="KW-0238">DNA-binding</keyword>
<organism evidence="6 7">
    <name type="scientific">Alicyclobacillus cellulosilyticus</name>
    <dbReference type="NCBI Taxonomy" id="1003997"/>
    <lineage>
        <taxon>Bacteria</taxon>
        <taxon>Bacillati</taxon>
        <taxon>Bacillota</taxon>
        <taxon>Bacilli</taxon>
        <taxon>Bacillales</taxon>
        <taxon>Alicyclobacillaceae</taxon>
        <taxon>Alicyclobacillus</taxon>
    </lineage>
</organism>
<protein>
    <submittedName>
        <fullName evidence="6">Stage 0 sporulation protein J</fullName>
    </submittedName>
</protein>
<evidence type="ECO:0000313" key="6">
    <source>
        <dbReference type="EMBL" id="GGI95062.1"/>
    </source>
</evidence>
<keyword evidence="7" id="KW-1185">Reference proteome</keyword>
<keyword evidence="3" id="KW-0159">Chromosome partition</keyword>
<dbReference type="InterPro" id="IPR036086">
    <property type="entry name" value="ParB/Sulfiredoxin_sf"/>
</dbReference>
<evidence type="ECO:0000256" key="1">
    <source>
        <dbReference type="ARBA" id="ARBA00004453"/>
    </source>
</evidence>
<dbReference type="CDD" id="cd16393">
    <property type="entry name" value="SPO0J_N"/>
    <property type="match status" value="1"/>
</dbReference>
<dbReference type="EMBL" id="BMOY01000001">
    <property type="protein sequence ID" value="GGI95062.1"/>
    <property type="molecule type" value="Genomic_DNA"/>
</dbReference>
<dbReference type="GO" id="GO:0005694">
    <property type="term" value="C:chromosome"/>
    <property type="evidence" value="ECO:0007669"/>
    <property type="project" value="TreeGrafter"/>
</dbReference>
<dbReference type="PANTHER" id="PTHR33375">
    <property type="entry name" value="CHROMOSOME-PARTITIONING PROTEIN PARB-RELATED"/>
    <property type="match status" value="1"/>
</dbReference>
<evidence type="ECO:0000256" key="3">
    <source>
        <dbReference type="ARBA" id="ARBA00022829"/>
    </source>
</evidence>
<dbReference type="InterPro" id="IPR050336">
    <property type="entry name" value="Chromosome_partition/occlusion"/>
</dbReference>
<dbReference type="GO" id="GO:0009295">
    <property type="term" value="C:nucleoid"/>
    <property type="evidence" value="ECO:0007669"/>
    <property type="project" value="UniProtKB-SubCell"/>
</dbReference>
<dbReference type="GO" id="GO:0045881">
    <property type="term" value="P:positive regulation of sporulation resulting in formation of a cellular spore"/>
    <property type="evidence" value="ECO:0007669"/>
    <property type="project" value="TreeGrafter"/>
</dbReference>
<dbReference type="InterPro" id="IPR003115">
    <property type="entry name" value="ParB_N"/>
</dbReference>
<accession>A0A917K034</accession>
<evidence type="ECO:0000313" key="7">
    <source>
        <dbReference type="Proteomes" id="UP000637695"/>
    </source>
</evidence>
<reference evidence="6" key="1">
    <citation type="journal article" date="2014" name="Int. J. Syst. Evol. Microbiol.">
        <title>Complete genome sequence of Corynebacterium casei LMG S-19264T (=DSM 44701T), isolated from a smear-ripened cheese.</title>
        <authorList>
            <consortium name="US DOE Joint Genome Institute (JGI-PGF)"/>
            <person name="Walter F."/>
            <person name="Albersmeier A."/>
            <person name="Kalinowski J."/>
            <person name="Ruckert C."/>
        </authorList>
    </citation>
    <scope>NUCLEOTIDE SEQUENCE</scope>
    <source>
        <strain evidence="6">JCM 18487</strain>
    </source>
</reference>
<dbReference type="RefSeq" id="WP_229776159.1">
    <property type="nucleotide sequence ID" value="NZ_BMOY01000001.1"/>
</dbReference>
<dbReference type="Pfam" id="PF23552">
    <property type="entry name" value="ParB_C"/>
    <property type="match status" value="1"/>
</dbReference>
<dbReference type="InterPro" id="IPR057240">
    <property type="entry name" value="ParB_dimer_C"/>
</dbReference>
<name>A0A917K034_9BACL</name>
<dbReference type="GO" id="GO:0007059">
    <property type="term" value="P:chromosome segregation"/>
    <property type="evidence" value="ECO:0007669"/>
    <property type="project" value="UniProtKB-KW"/>
</dbReference>
<dbReference type="PANTHER" id="PTHR33375:SF1">
    <property type="entry name" value="CHROMOSOME-PARTITIONING PROTEIN PARB-RELATED"/>
    <property type="match status" value="1"/>
</dbReference>
<dbReference type="InterPro" id="IPR004437">
    <property type="entry name" value="ParB/RepB/Spo0J"/>
</dbReference>
<gene>
    <name evidence="6" type="primary">spo0J</name>
    <name evidence="6" type="ORF">GCM10010885_00850</name>
</gene>
<dbReference type="Pfam" id="PF17762">
    <property type="entry name" value="HTH_ParB"/>
    <property type="match status" value="1"/>
</dbReference>
<dbReference type="AlphaFoldDB" id="A0A917K034"/>
<comment type="similarity">
    <text evidence="2">Belongs to the ParB family.</text>
</comment>
<reference evidence="6" key="2">
    <citation type="submission" date="2020-09" db="EMBL/GenBank/DDBJ databases">
        <authorList>
            <person name="Sun Q."/>
            <person name="Ohkuma M."/>
        </authorList>
    </citation>
    <scope>NUCLEOTIDE SEQUENCE</scope>
    <source>
        <strain evidence="6">JCM 18487</strain>
    </source>
</reference>